<keyword evidence="1" id="KW-0472">Membrane</keyword>
<accession>A0ABR8J4H0</accession>
<dbReference type="Proteomes" id="UP000660381">
    <property type="component" value="Unassembled WGS sequence"/>
</dbReference>
<dbReference type="EMBL" id="JACJTQ010000010">
    <property type="protein sequence ID" value="MBD2691916.1"/>
    <property type="molecule type" value="Genomic_DNA"/>
</dbReference>
<evidence type="ECO:0000313" key="3">
    <source>
        <dbReference type="Proteomes" id="UP000660381"/>
    </source>
</evidence>
<evidence type="ECO:0000313" key="2">
    <source>
        <dbReference type="EMBL" id="MBD2691916.1"/>
    </source>
</evidence>
<feature type="transmembrane region" description="Helical" evidence="1">
    <location>
        <begin position="63"/>
        <end position="85"/>
    </location>
</feature>
<sequence>MKTAEKLAAGWLLTLGFMFLTISVSAVSTKNTTLKPILAGIENEGLVRDFINKDAVYQLDNTAMQGIIFGVPTAILGVWLALGLYKQNQQEKKAINQQTNEHLRLQFYQMLQENQGKITLLSFAMQSQLPATEARKYLDEKAKEFNANFQVTEEGAVSYHFDV</sequence>
<name>A0ABR8J4H0_9NOST</name>
<keyword evidence="1" id="KW-1133">Transmembrane helix</keyword>
<evidence type="ECO:0000256" key="1">
    <source>
        <dbReference type="SAM" id="Phobius"/>
    </source>
</evidence>
<proteinExistence type="predicted"/>
<dbReference type="RefSeq" id="WP_190906346.1">
    <property type="nucleotide sequence ID" value="NZ_JACJTQ010000010.1"/>
</dbReference>
<keyword evidence="1" id="KW-0812">Transmembrane</keyword>
<keyword evidence="3" id="KW-1185">Reference proteome</keyword>
<gene>
    <name evidence="2" type="ORF">H6G68_09130</name>
</gene>
<protein>
    <submittedName>
        <fullName evidence="2">Uncharacterized protein</fullName>
    </submittedName>
</protein>
<organism evidence="2 3">
    <name type="scientific">Anabaena catenula FACHB-362</name>
    <dbReference type="NCBI Taxonomy" id="2692877"/>
    <lineage>
        <taxon>Bacteria</taxon>
        <taxon>Bacillati</taxon>
        <taxon>Cyanobacteriota</taxon>
        <taxon>Cyanophyceae</taxon>
        <taxon>Nostocales</taxon>
        <taxon>Nostocaceae</taxon>
        <taxon>Anabaena</taxon>
    </lineage>
</organism>
<comment type="caution">
    <text evidence="2">The sequence shown here is derived from an EMBL/GenBank/DDBJ whole genome shotgun (WGS) entry which is preliminary data.</text>
</comment>
<reference evidence="2 3" key="1">
    <citation type="journal article" date="2020" name="ISME J.">
        <title>Comparative genomics reveals insights into cyanobacterial evolution and habitat adaptation.</title>
        <authorList>
            <person name="Chen M.Y."/>
            <person name="Teng W.K."/>
            <person name="Zhao L."/>
            <person name="Hu C.X."/>
            <person name="Zhou Y.K."/>
            <person name="Han B.P."/>
            <person name="Song L.R."/>
            <person name="Shu W.S."/>
        </authorList>
    </citation>
    <scope>NUCLEOTIDE SEQUENCE [LARGE SCALE GENOMIC DNA]</scope>
    <source>
        <strain evidence="2 3">FACHB-362</strain>
    </source>
</reference>